<accession>A0ABX4XPR5</accession>
<evidence type="ECO:0000313" key="5">
    <source>
        <dbReference type="Proteomes" id="UP000236500"/>
    </source>
</evidence>
<evidence type="ECO:0000313" key="4">
    <source>
        <dbReference type="EMBL" id="PNP92553.1"/>
    </source>
</evidence>
<feature type="domain" description="Helicase C-terminal" evidence="3">
    <location>
        <begin position="2128"/>
        <end position="2291"/>
    </location>
</feature>
<dbReference type="PANTHER" id="PTHR41313">
    <property type="entry name" value="ADENINE-SPECIFIC METHYLTRANSFERASE"/>
    <property type="match status" value="1"/>
</dbReference>
<dbReference type="SMART" id="SM00487">
    <property type="entry name" value="DEXDc"/>
    <property type="match status" value="1"/>
</dbReference>
<evidence type="ECO:0000259" key="3">
    <source>
        <dbReference type="PROSITE" id="PS51194"/>
    </source>
</evidence>
<keyword evidence="1" id="KW-0175">Coiled coil</keyword>
<dbReference type="Pfam" id="PF00271">
    <property type="entry name" value="Helicase_C"/>
    <property type="match status" value="1"/>
</dbReference>
<name>A0ABX4XPR5_9LIST</name>
<dbReference type="SUPFAM" id="SSF53335">
    <property type="entry name" value="S-adenosyl-L-methionine-dependent methyltransferases"/>
    <property type="match status" value="1"/>
</dbReference>
<dbReference type="PANTHER" id="PTHR41313:SF1">
    <property type="entry name" value="DNA METHYLASE ADENINE-SPECIFIC DOMAIN-CONTAINING PROTEIN"/>
    <property type="match status" value="1"/>
</dbReference>
<keyword evidence="5" id="KW-1185">Reference proteome</keyword>
<dbReference type="Proteomes" id="UP000236500">
    <property type="component" value="Unassembled WGS sequence"/>
</dbReference>
<dbReference type="InterPro" id="IPR001650">
    <property type="entry name" value="Helicase_C-like"/>
</dbReference>
<sequence length="2563" mass="291171">MYAQLNRIFAQFSNIEVFQDFMASAAYLYKYPFYNQVLIYSQAPQARAVASQQIWEGLGCTIAENAKPITILAKDGVTEVFVYDITSVEPREQAESLLWVWDREDEDVIKRVIDPLHVSKSELPDIESEIISAVRSLTAEYVEGHWNELRYQVEHSLLEELDDTNLRLAFAQKIEYYVNYEILKRLQLPIDTYLEENIGNVQSFNTIAALTGLTHSVQELSEQVLSGIAKEVRANRKQKERSDAAHGNKNAREIRANEKNVSTRTQTNRISNDGDREHARESLARSRSISEPTTGFFDGSTARETTTTKQGIKPNGMGETHEYAESPSGRSHQNGTDLQLDTGEVPVRYDHLYTKKLYNIIKGTEFLKASKEEIQSFFLLHDSVNEKVDYLKKIFNEGLTEFDVETSFEDDIDREIINGNIVEIDKTIKTMPVGYQMDDNQVHFWEGRFHSRTAEVRHSWVKLVDYVDGMILLDELVDSPHLEVSQFTLFGEAEMQEEPFVFKQKVIDEVLKNERVSKKGKIYDQLNKGESNKQNIDFLKKLYGYSGGAPAVFGTSLADHASPKGYEIWLMGTDKRVLLKWHEVLKMISGLMRINQYMTQEEKSEWNKEKAELGNQPDSAFSSTQDEDEEEIDENKLVNETSSHKDTFVSTITKPPLLEAEVLDILKTSDLLKATQREIYDYFQKAPSKEEKAIYIKSAFNDEYSGILVSEEKLRYGYKAYENGLHCWKGNFMTFSTESFHAWDEVVDYIDKMITMDVFLEEVSQPQPVQSSLFDMQEEEENYNENNKAPQKDNLNVSDVMNRTMEDEDLQDAIKGLLLRDAEDEKQITQIINTGQSDEEIRAYLKKYVGYSEPIELSTGELADTFATETGLELSILDDNPSKSPSNVYYDWDQVIDEVKYIVYENTLNPYLSYGNSSENASSEEDTPPNQSRDIIELAPKDYRIMDDNLGVGGAKTKFANNIAAIKTLHLIEQGNRSATSKEQEILAQYVGWGGIAQAFDSENNGWEKEYQELIDVLPKADYQAARASTLNAFYTPPVVIRAIYQAVERMGLSSGNILEPALGTGHFFGLLPASMQASKLYGIELDSITGRIAKQLYQTADIQITGFEKSSTPDNFFDVAIGNIPFGAYKIPDATYDKHNFMVHDYFFAKALDKVRVGGVVAFVTSKGTMDKKDSRVRKYLAQRAELIGAIRLPNDTFQKNAGTEVTSDILFLKKRDRLVDIDPDWVHLGYTGDHILINSYFVEHPEMVLGKMAFSTNMYGDEDATTCLPLPDTQLEAQLKEAMERIEIGEPMDQDSFREEIEEDLSLLADPTVRNFSYTVVNDDLYFRQDARMHRVVLSDTAMKRANGLVALRDCVHTLMDFQLEGHSDEAIQAQQQQLNTLYDTFTKKYGLINSQGNKLAFANDSAYYLLCSLEILKEDGTLKAKADMFTKRTIKQQKVITHVENAQDALAVSLNEKAKIDMAFMSELSGLSAEQLETDLAGVIFRDFSHLKQNTLSREAFDIQAFDFVMANEYLSGEVCQKLTLVEQLQQTIPAHNALFQTQIEALTAVQPQKLVASEIDVRLGASWIDPTLVEQFMFELLATPKHMQHTIALHYATYTNAWHVQNKNRDSLNVAANITYGTDRVNAYKIIEETLNLRDMRIYDTVRDSEGREKRELNRKETTLAIQKQEAIKQAFKDWIFADPERRERLVTEYNTLFNTTRLRTYDGSHITFTGMTPDIQLKANQQNGVARILYGKNTLLGHVVGAGKTFTMVAAAMESKRLGLSNKNLFVVPNYIVEQFASEFLQLYPSANLLVSSNKDFEKANRKKFCARIATGDYDAVIIGHSQFEKIPISPERQVQQFQKQIEEITAGIKELKQHKGERFAIKELERTRKSLEGKLESLSKEKRKDDVVTFEQLGVDKLFIDEAHNYKNLFLYTKMRNVAGVPQTAAQKSTDLFMKCQYLDAITGGRGVVFATGTPISNSMTELYTMMRYLQYDVLEAKGLAHFDAWAATFGETTSAMELAPEGTGYRIRTRFAKFFNLPELMTMFKEVADIQTADMLDLPTPIVHRETVVVPATEIQKKMVQSLSERASAVRNGSVDPWIDNMLKITNDGRKIGLDQRLMNDLLGDDEASKVNACIREVFQLWEQTKEKRLTQLVFSDLSTPKDQDTFSVYTDIKAKLVASGVPEQEVRFIHDAKTDKQKKDLFAKVRSGQVRVLLGSTAKMGAGTNVQDRLIALHNLDCPWRPSDLEQRGGRIERQGNQNKEVYIKNYVTEGTFDAYMYQTNETKQKFISQIMTSKSPVRACDDMDEAALSFAEIKALCAGNPHIKEKMELDVEVAKLRLLKSNFQTQKQQLEDNVRTSYPQQIKQLQARVQAQTTDLSLAMETQEHDFSIQLQGVTFHEKEKAGQTLLAISKKASHTETPQIIGNYRGFDVEYTYDTYYNKANIRLKHAESYKLSLGNDSAGNMTRMENVVKGITEELVESKQKLDNMITQTEKAKVEINSPFSQEQTLQEKTARLTELNLVLEMDGELTGRDVEEKEPESILSQLKGKQAEVSTCVGMGGVQTLGRESML</sequence>
<dbReference type="InterPro" id="IPR029063">
    <property type="entry name" value="SAM-dependent_MTases_sf"/>
</dbReference>
<comment type="caution">
    <text evidence="4">The sequence shown here is derived from an EMBL/GenBank/DDBJ whole genome shotgun (WGS) entry which is preliminary data.</text>
</comment>
<feature type="region of interest" description="Disordered" evidence="2">
    <location>
        <begin position="605"/>
        <end position="634"/>
    </location>
</feature>
<feature type="compositionally biased region" description="Polar residues" evidence="2">
    <location>
        <begin position="259"/>
        <end position="271"/>
    </location>
</feature>
<feature type="coiled-coil region" evidence="1">
    <location>
        <begin position="1844"/>
        <end position="1891"/>
    </location>
</feature>
<dbReference type="InterPro" id="IPR027417">
    <property type="entry name" value="P-loop_NTPase"/>
</dbReference>
<feature type="region of interest" description="Disordered" evidence="2">
    <location>
        <begin position="235"/>
        <end position="339"/>
    </location>
</feature>
<protein>
    <recommendedName>
        <fullName evidence="3">Helicase C-terminal domain-containing protein</fullName>
    </recommendedName>
</protein>
<evidence type="ECO:0000256" key="1">
    <source>
        <dbReference type="SAM" id="Coils"/>
    </source>
</evidence>
<evidence type="ECO:0000256" key="2">
    <source>
        <dbReference type="SAM" id="MobiDB-lite"/>
    </source>
</evidence>
<dbReference type="PROSITE" id="PS51194">
    <property type="entry name" value="HELICASE_CTER"/>
    <property type="match status" value="1"/>
</dbReference>
<feature type="compositionally biased region" description="Polar residues" evidence="2">
    <location>
        <begin position="328"/>
        <end position="339"/>
    </location>
</feature>
<proteinExistence type="predicted"/>
<gene>
    <name evidence="4" type="ORF">BMT55_08265</name>
</gene>
<dbReference type="EMBL" id="MPDH01000007">
    <property type="protein sequence ID" value="PNP92553.1"/>
    <property type="molecule type" value="Genomic_DNA"/>
</dbReference>
<dbReference type="PRINTS" id="PR00507">
    <property type="entry name" value="N12N6MTFRASE"/>
</dbReference>
<dbReference type="Gene3D" id="3.40.50.300">
    <property type="entry name" value="P-loop containing nucleotide triphosphate hydrolases"/>
    <property type="match status" value="2"/>
</dbReference>
<dbReference type="Gene3D" id="3.40.50.150">
    <property type="entry name" value="Vaccinia Virus protein VP39"/>
    <property type="match status" value="1"/>
</dbReference>
<dbReference type="SUPFAM" id="SSF52540">
    <property type="entry name" value="P-loop containing nucleoside triphosphate hydrolases"/>
    <property type="match status" value="2"/>
</dbReference>
<dbReference type="Pfam" id="PF04851">
    <property type="entry name" value="ResIII"/>
    <property type="match status" value="1"/>
</dbReference>
<feature type="compositionally biased region" description="Basic and acidic residues" evidence="2">
    <location>
        <begin position="272"/>
        <end position="284"/>
    </location>
</feature>
<reference evidence="4 5" key="1">
    <citation type="submission" date="2016-11" db="EMBL/GenBank/DDBJ databases">
        <title>Whole Genome Sequence of Listeria newyorkensis.</title>
        <authorList>
            <person name="Frink S."/>
            <person name="Morales C."/>
            <person name="Kiang D."/>
        </authorList>
    </citation>
    <scope>NUCLEOTIDE SEQUENCE [LARGE SCALE GENOMIC DNA]</scope>
    <source>
        <strain evidence="4 5">F1604011-044</strain>
    </source>
</reference>
<feature type="compositionally biased region" description="Basic and acidic residues" evidence="2">
    <location>
        <begin position="240"/>
        <end position="258"/>
    </location>
</feature>
<dbReference type="InterPro" id="IPR006935">
    <property type="entry name" value="Helicase/UvrB_N"/>
</dbReference>
<dbReference type="InterPro" id="IPR014001">
    <property type="entry name" value="Helicase_ATP-bd"/>
</dbReference>
<dbReference type="InterPro" id="IPR052933">
    <property type="entry name" value="DNA_Protect_Modify"/>
</dbReference>
<organism evidence="4 5">
    <name type="scientific">Listeria newyorkensis</name>
    <dbReference type="NCBI Taxonomy" id="1497681"/>
    <lineage>
        <taxon>Bacteria</taxon>
        <taxon>Bacillati</taxon>
        <taxon>Bacillota</taxon>
        <taxon>Bacilli</taxon>
        <taxon>Bacillales</taxon>
        <taxon>Listeriaceae</taxon>
        <taxon>Listeria</taxon>
    </lineage>
</organism>